<evidence type="ECO:0000313" key="1">
    <source>
        <dbReference type="EMBL" id="QCX38871.1"/>
    </source>
</evidence>
<dbReference type="KEGG" id="fbe:FF125_10645"/>
<dbReference type="PROSITE" id="PS51257">
    <property type="entry name" value="PROKAR_LIPOPROTEIN"/>
    <property type="match status" value="1"/>
</dbReference>
<gene>
    <name evidence="1" type="ORF">FF125_10645</name>
</gene>
<proteinExistence type="predicted"/>
<keyword evidence="2" id="KW-1185">Reference proteome</keyword>
<name>A0A5B7TU74_9FLAO</name>
<dbReference type="OrthoDB" id="9764969at2"/>
<reference evidence="1 2" key="1">
    <citation type="submission" date="2019-05" db="EMBL/GenBank/DDBJ databases">
        <title>Algicella ahnfeltiae gen. nov., sp. nov., a novel marine bacterium of the family Flavobacteriaceae isolated from a red alga.</title>
        <authorList>
            <person name="Nedashkovskaya O.I."/>
            <person name="Kukhlevskiy A.D."/>
            <person name="Kim S.-G."/>
            <person name="Zhukova N.V."/>
            <person name="Mikhailov V.V."/>
        </authorList>
    </citation>
    <scope>NUCLEOTIDE SEQUENCE [LARGE SCALE GENOMIC DNA]</scope>
    <source>
        <strain evidence="1 2">10Alg115</strain>
    </source>
</reference>
<sequence length="406" mass="44792">MKRIIIVYLTIVSIFISCKKDKTDIVIKDVSIVLPENSKHPFLIANGDELLLSYTHQINDSLASVNYAEFIDGKWTSPIKITEEYNLFVNWADFPAIAKNNDNILIHYLKKSAPATYAYDVHLMVSSTNGDTFGNDFLLHNDNTATEHGFVTLLPYKDNFFTTWLDGRNTSGGEHGKEHESNGAMNIRAATVMSTGDVIDGFLLDAKTCECCQTSAAITNNGPIVVYRDRSDDEVRDISISRFVDGSWTIPKTIHNDNWAIKGCPVNGPKAAAIDSTLVVSWFTAANSVPKVNLIFSSNNGRDFDIPIQIDNGNPIGRVDVALLDKDNALVSWMESTKDEAEIKILKVHKDGTKSKPITIASLSAARASGFPQLELVYGTIYVAWTDLNGETTSIKIKSIDSTIFI</sequence>
<dbReference type="Proteomes" id="UP000306229">
    <property type="component" value="Chromosome"/>
</dbReference>
<dbReference type="InterPro" id="IPR036278">
    <property type="entry name" value="Sialidase_sf"/>
</dbReference>
<dbReference type="AlphaFoldDB" id="A0A5B7TU74"/>
<organism evidence="1 2">
    <name type="scientific">Aureibaculum algae</name>
    <dbReference type="NCBI Taxonomy" id="2584122"/>
    <lineage>
        <taxon>Bacteria</taxon>
        <taxon>Pseudomonadati</taxon>
        <taxon>Bacteroidota</taxon>
        <taxon>Flavobacteriia</taxon>
        <taxon>Flavobacteriales</taxon>
        <taxon>Flavobacteriaceae</taxon>
        <taxon>Aureibaculum</taxon>
    </lineage>
</organism>
<evidence type="ECO:0000313" key="2">
    <source>
        <dbReference type="Proteomes" id="UP000306229"/>
    </source>
</evidence>
<dbReference type="RefSeq" id="WP_138949752.1">
    <property type="nucleotide sequence ID" value="NZ_CP040749.1"/>
</dbReference>
<evidence type="ECO:0008006" key="3">
    <source>
        <dbReference type="Google" id="ProtNLM"/>
    </source>
</evidence>
<dbReference type="SUPFAM" id="SSF50939">
    <property type="entry name" value="Sialidases"/>
    <property type="match status" value="1"/>
</dbReference>
<protein>
    <recommendedName>
        <fullName evidence="3">Exo-alpha-sialidase</fullName>
    </recommendedName>
</protein>
<dbReference type="EMBL" id="CP040749">
    <property type="protein sequence ID" value="QCX38871.1"/>
    <property type="molecule type" value="Genomic_DNA"/>
</dbReference>
<accession>A0A5B7TU74</accession>